<gene>
    <name evidence="1" type="ORF">DVS28_a2909</name>
</gene>
<dbReference type="KEGG" id="euz:DVS28_a2909"/>
<reference evidence="1 2" key="1">
    <citation type="submission" date="2018-09" db="EMBL/GenBank/DDBJ databases">
        <title>Complete genome sequence of Euzebya sp. DY32-46 isolated from seawater of Pacific Ocean.</title>
        <authorList>
            <person name="Xu L."/>
            <person name="Wu Y.-H."/>
            <person name="Xu X.-W."/>
        </authorList>
    </citation>
    <scope>NUCLEOTIDE SEQUENCE [LARGE SCALE GENOMIC DNA]</scope>
    <source>
        <strain evidence="1 2">DY32-46</strain>
    </source>
</reference>
<dbReference type="EMBL" id="CP031165">
    <property type="protein sequence ID" value="AXV07588.1"/>
    <property type="molecule type" value="Genomic_DNA"/>
</dbReference>
<keyword evidence="2" id="KW-1185">Reference proteome</keyword>
<evidence type="ECO:0000313" key="2">
    <source>
        <dbReference type="Proteomes" id="UP000264006"/>
    </source>
</evidence>
<evidence type="ECO:0000313" key="1">
    <source>
        <dbReference type="EMBL" id="AXV07588.1"/>
    </source>
</evidence>
<accession>A0A346XZE1</accession>
<proteinExistence type="predicted"/>
<dbReference type="AlphaFoldDB" id="A0A346XZE1"/>
<name>A0A346XZE1_9ACTN</name>
<dbReference type="Proteomes" id="UP000264006">
    <property type="component" value="Chromosome"/>
</dbReference>
<protein>
    <submittedName>
        <fullName evidence="1">Uncharacterized protein</fullName>
    </submittedName>
</protein>
<sequence>MQMGRPPLVASFLGRCRTCTRTYKGTVDLRTEPCEARTRCPWCGVEDVHRIE</sequence>
<organism evidence="1 2">
    <name type="scientific">Euzebya pacifica</name>
    <dbReference type="NCBI Taxonomy" id="1608957"/>
    <lineage>
        <taxon>Bacteria</taxon>
        <taxon>Bacillati</taxon>
        <taxon>Actinomycetota</taxon>
        <taxon>Nitriliruptoria</taxon>
        <taxon>Euzebyales</taxon>
    </lineage>
</organism>